<dbReference type="EMBL" id="AWVP01000059">
    <property type="protein sequence ID" value="ERK57817.1"/>
    <property type="molecule type" value="Genomic_DNA"/>
</dbReference>
<reference evidence="1 2" key="1">
    <citation type="submission" date="2013-08" db="EMBL/GenBank/DDBJ databases">
        <authorList>
            <person name="Weinstock G."/>
            <person name="Sodergren E."/>
            <person name="Wylie T."/>
            <person name="Fulton L."/>
            <person name="Fulton R."/>
            <person name="Fronick C."/>
            <person name="O'Laughlin M."/>
            <person name="Godfrey J."/>
            <person name="Miner T."/>
            <person name="Herter B."/>
            <person name="Appelbaum E."/>
            <person name="Cordes M."/>
            <person name="Lek S."/>
            <person name="Wollam A."/>
            <person name="Pepin K.H."/>
            <person name="Palsikar V.B."/>
            <person name="Mitreva M."/>
            <person name="Wilson R.K."/>
        </authorList>
    </citation>
    <scope>NUCLEOTIDE SEQUENCE [LARGE SCALE GENOMIC DNA]</scope>
    <source>
        <strain evidence="1 2">ATCC 700627</strain>
    </source>
</reference>
<dbReference type="Proteomes" id="UP000016637">
    <property type="component" value="Unassembled WGS sequence"/>
</dbReference>
<proteinExistence type="predicted"/>
<protein>
    <submittedName>
        <fullName evidence="1">Uncharacterized protein</fullName>
    </submittedName>
</protein>
<gene>
    <name evidence="1" type="ORF">HMPREF1983_00920</name>
</gene>
<keyword evidence="2" id="KW-1185">Reference proteome</keyword>
<comment type="caution">
    <text evidence="1">The sequence shown here is derived from an EMBL/GenBank/DDBJ whole genome shotgun (WGS) entry which is preliminary data.</text>
</comment>
<dbReference type="AlphaFoldDB" id="U2S4V2"/>
<name>U2S4V2_9BACL</name>
<evidence type="ECO:0000313" key="1">
    <source>
        <dbReference type="EMBL" id="ERK57817.1"/>
    </source>
</evidence>
<organism evidence="1 2">
    <name type="scientific">Gemella bergeri ATCC 700627</name>
    <dbReference type="NCBI Taxonomy" id="1321820"/>
    <lineage>
        <taxon>Bacteria</taxon>
        <taxon>Bacillati</taxon>
        <taxon>Bacillota</taxon>
        <taxon>Bacilli</taxon>
        <taxon>Bacillales</taxon>
        <taxon>Gemellaceae</taxon>
        <taxon>Gemella</taxon>
    </lineage>
</organism>
<dbReference type="HOGENOM" id="CLU_2553406_0_0_9"/>
<accession>U2S4V2</accession>
<sequence length="82" mass="9373">MTNKTTMPTAVRVLNAKSDITKFTEITARDYGLSAVEMTGIISQVLIEWQKRELIEVNDNFNKILKTLNEVESKEDNKDVKI</sequence>
<dbReference type="eggNOG" id="ENOG5030541">
    <property type="taxonomic scope" value="Bacteria"/>
</dbReference>
<dbReference type="RefSeq" id="WP_021753576.1">
    <property type="nucleotide sequence ID" value="NZ_KI271873.1"/>
</dbReference>
<dbReference type="PATRIC" id="fig|1321820.3.peg.894"/>
<evidence type="ECO:0000313" key="2">
    <source>
        <dbReference type="Proteomes" id="UP000016637"/>
    </source>
</evidence>